<proteinExistence type="predicted"/>
<dbReference type="Pfam" id="PF13566">
    <property type="entry name" value="DUF4130"/>
    <property type="match status" value="1"/>
</dbReference>
<organism evidence="2 3">
    <name type="scientific">Sessilibacter corallicola</name>
    <dbReference type="NCBI Taxonomy" id="2904075"/>
    <lineage>
        <taxon>Bacteria</taxon>
        <taxon>Pseudomonadati</taxon>
        <taxon>Pseudomonadota</taxon>
        <taxon>Gammaproteobacteria</taxon>
        <taxon>Cellvibrionales</taxon>
        <taxon>Cellvibrionaceae</taxon>
        <taxon>Sessilibacter</taxon>
    </lineage>
</organism>
<feature type="domain" description="DUF4130" evidence="1">
    <location>
        <begin position="79"/>
        <end position="238"/>
    </location>
</feature>
<dbReference type="InterPro" id="IPR025404">
    <property type="entry name" value="DUF4130"/>
</dbReference>
<comment type="caution">
    <text evidence="2">The sequence shown here is derived from an EMBL/GenBank/DDBJ whole genome shotgun (WGS) entry which is preliminary data.</text>
</comment>
<dbReference type="RefSeq" id="WP_353304450.1">
    <property type="nucleotide sequence ID" value="NZ_BAABWN010000019.1"/>
</dbReference>
<dbReference type="InterPro" id="IPR023875">
    <property type="entry name" value="DNA_repair_put"/>
</dbReference>
<sequence>MVNIQVETYKQWRTQARELLYRQIPPEDVHWQVDQQSNLLFSEDDTNFLELPIKQKTISIPKAFLELAKPVCHHRDNSRWGLLYSIAWRLVFEDKHLLNFDIDPQIAKAMSMRKSIGRDIHKMEAFVRFRKTPCTSSPEKDYFIAWFEPEHYIVPLVVSFFTRRFSNMHWSILTPDRCLHWDTKQAWQTEGVTRPEGLHDELEELWKAYYKNIFNPARLKLKAMQSEMPKKYWVNLPEAPLIGELTRQSMFRTEKMMTNTSSEINNRKLKLK</sequence>
<keyword evidence="3" id="KW-1185">Reference proteome</keyword>
<gene>
    <name evidence="2" type="ORF">NBRC116591_39190</name>
</gene>
<dbReference type="Proteomes" id="UP001465153">
    <property type="component" value="Unassembled WGS sequence"/>
</dbReference>
<protein>
    <recommendedName>
        <fullName evidence="1">DUF4130 domain-containing protein</fullName>
    </recommendedName>
</protein>
<reference evidence="2 3" key="1">
    <citation type="submission" date="2024-04" db="EMBL/GenBank/DDBJ databases">
        <title>Draft genome sequence of Sessilibacter corallicola NBRC 116591.</title>
        <authorList>
            <person name="Miyakawa T."/>
            <person name="Kusuya Y."/>
            <person name="Miura T."/>
        </authorList>
    </citation>
    <scope>NUCLEOTIDE SEQUENCE [LARGE SCALE GENOMIC DNA]</scope>
    <source>
        <strain evidence="2 3">KU-00831-HH</strain>
    </source>
</reference>
<evidence type="ECO:0000313" key="2">
    <source>
        <dbReference type="EMBL" id="GAA6170106.1"/>
    </source>
</evidence>
<name>A0ABQ0AEM6_9GAMM</name>
<dbReference type="EMBL" id="BAABWN010000019">
    <property type="protein sequence ID" value="GAA6170106.1"/>
    <property type="molecule type" value="Genomic_DNA"/>
</dbReference>
<evidence type="ECO:0000259" key="1">
    <source>
        <dbReference type="Pfam" id="PF13566"/>
    </source>
</evidence>
<accession>A0ABQ0AEM6</accession>
<evidence type="ECO:0000313" key="3">
    <source>
        <dbReference type="Proteomes" id="UP001465153"/>
    </source>
</evidence>
<dbReference type="NCBIfam" id="TIGR03915">
    <property type="entry name" value="SAM_7_link_chp"/>
    <property type="match status" value="1"/>
</dbReference>